<sequence length="911" mass="104755">MALYSPSPEQTTDQNWVPCLHDETEKLVRKLIRLDNLFAYWNVKSQMYYLNDYNESLYNLKDGIVNENIIPGGYDFVFRPISANAKLQMNRRSDFDFSDPKINLDIELHNIAIELNKLQYFSIMELLQSVDMMVQNLPYRKFKPDVPLHYHAKEWWAYAIHGILEVNVCPSLRMWSWKHISEHRQKVKQYKELYKKKLTNKKPSVEILTALEELEKTLDVFNITIARQQAEVEVKKAGYKIYKEGVKDPEDNKGWFGWLWTWSESNTTKQQADVKPGILEEMLTPEEKTLLYEAIGYSETAVDPTLPKTFEAMKLYVHLKSMSIVLRENHQKPELIDIVVEEFSTLIIQRPGAQAIKFETKIDSFHITGLPDNSKKPHLLSSLDDMSLFQITFEINPLDETVAQRCIIEAEPLEIIYDARTVNSIVEFFRPPKEVHLAQLTSATLTKLEEFRDKTATGLLYIIETQKVLDLRINLKASYVIIPQDGIFSPTSNLLLLDLGHLKVTSKSRSELPDMKQGGANLEEIMHRAYDSFDVQLTSIQLLYSRVGDNWKEARKLNVSTQHILVPMHVNVELSKAMVFMDIRMPKFKLSGQLPLVSLRISDKKLQGIMKLVESIPKPEPVTDAPAPIKSFQTQPSTLAMSQISQKVIPLLELPSITDDDSEEEFFDAPCSPLEESPPILTGVKSTRPRKLQKQEYSRNLSQFKIRFEVAEVLIQFYHLVGDCELPVVEIDVLGLGTEAEIRTFDLKANAFLKEFCLKCPKYLDANKKPVYLVTTLDNTIEDLLTLEYMKVEKNVLDLKSTYNNVLQLIKVNFSSLDIHLHTEALLNTINYLNNVFPQPMEKSAPVSVTETEDKGDIIKKLGLKVSMNEDTITLQILAELSCLRIFIQDQKRNISEIKIEGLDSEMIMRL</sequence>
<dbReference type="GO" id="GO:0006914">
    <property type="term" value="P:autophagy"/>
    <property type="evidence" value="ECO:0007669"/>
    <property type="project" value="TreeGrafter"/>
</dbReference>
<feature type="domain" description="Chorein N-terminal" evidence="3">
    <location>
        <begin position="10"/>
        <end position="670"/>
    </location>
</feature>
<evidence type="ECO:0000259" key="3">
    <source>
        <dbReference type="Pfam" id="PF12624"/>
    </source>
</evidence>
<dbReference type="GO" id="GO:0045053">
    <property type="term" value="P:protein retention in Golgi apparatus"/>
    <property type="evidence" value="ECO:0007669"/>
    <property type="project" value="TreeGrafter"/>
</dbReference>
<dbReference type="InterPro" id="IPR026847">
    <property type="entry name" value="VPS13"/>
</dbReference>
<evidence type="ECO:0000256" key="1">
    <source>
        <dbReference type="ARBA" id="ARBA00022448"/>
    </source>
</evidence>
<dbReference type="Pfam" id="PF12624">
    <property type="entry name" value="VPS13_N"/>
    <property type="match status" value="2"/>
</dbReference>
<feature type="coiled-coil region" evidence="2">
    <location>
        <begin position="180"/>
        <end position="231"/>
    </location>
</feature>
<dbReference type="AlphaFoldDB" id="A0A8B7WEL0"/>
<dbReference type="RefSeq" id="XP_020040580.1">
    <property type="nucleotide sequence ID" value="XM_020184991.1"/>
</dbReference>
<feature type="domain" description="Chorein N-terminal" evidence="3">
    <location>
        <begin position="694"/>
        <end position="876"/>
    </location>
</feature>
<dbReference type="InterPro" id="IPR026854">
    <property type="entry name" value="VPS13_N"/>
</dbReference>
<protein>
    <submittedName>
        <fullName evidence="4">Vacuolar protein sorting-associated protein 13A-like isoform X1</fullName>
    </submittedName>
</protein>
<keyword evidence="2" id="KW-0175">Coiled coil</keyword>
<name>A0A8B7WEL0_CASCN</name>
<dbReference type="GO" id="GO:0006623">
    <property type="term" value="P:protein targeting to vacuole"/>
    <property type="evidence" value="ECO:0007669"/>
    <property type="project" value="TreeGrafter"/>
</dbReference>
<dbReference type="KEGG" id="ccan:109700011"/>
<dbReference type="PANTHER" id="PTHR16166">
    <property type="entry name" value="VACUOLAR PROTEIN SORTING-ASSOCIATED PROTEIN VPS13"/>
    <property type="match status" value="1"/>
</dbReference>
<dbReference type="CTD" id="23230"/>
<evidence type="ECO:0000313" key="4">
    <source>
        <dbReference type="RefSeq" id="XP_020040580.1"/>
    </source>
</evidence>
<accession>A0A8B7WEL0</accession>
<proteinExistence type="predicted"/>
<keyword evidence="1" id="KW-0813">Transport</keyword>
<organism evidence="4">
    <name type="scientific">Castor canadensis</name>
    <name type="common">American beaver</name>
    <dbReference type="NCBI Taxonomy" id="51338"/>
    <lineage>
        <taxon>Eukaryota</taxon>
        <taxon>Metazoa</taxon>
        <taxon>Chordata</taxon>
        <taxon>Craniata</taxon>
        <taxon>Vertebrata</taxon>
        <taxon>Euteleostomi</taxon>
        <taxon>Mammalia</taxon>
        <taxon>Eutheria</taxon>
        <taxon>Euarchontoglires</taxon>
        <taxon>Glires</taxon>
        <taxon>Rodentia</taxon>
        <taxon>Castorimorpha</taxon>
        <taxon>Castoridae</taxon>
        <taxon>Castor</taxon>
    </lineage>
</organism>
<dbReference type="OrthoDB" id="428159at2759"/>
<dbReference type="PANTHER" id="PTHR16166:SF22">
    <property type="entry name" value="INTERMEMBRANE LIPID TRANSFER PROTEIN VPS13A"/>
    <property type="match status" value="1"/>
</dbReference>
<gene>
    <name evidence="4" type="primary">LOC109700011</name>
</gene>
<reference evidence="4" key="1">
    <citation type="submission" date="2025-08" db="UniProtKB">
        <authorList>
            <consortium name="RefSeq"/>
        </authorList>
    </citation>
    <scope>IDENTIFICATION</scope>
    <source>
        <tissue evidence="4">Leukocyte</tissue>
    </source>
</reference>
<evidence type="ECO:0000256" key="2">
    <source>
        <dbReference type="SAM" id="Coils"/>
    </source>
</evidence>